<dbReference type="EMBL" id="RQVR01000004">
    <property type="protein sequence ID" value="RRJ92900.1"/>
    <property type="molecule type" value="Genomic_DNA"/>
</dbReference>
<keyword evidence="3" id="KW-1185">Reference proteome</keyword>
<dbReference type="AlphaFoldDB" id="A0A3P3WCY3"/>
<sequence length="180" mass="20647">MKHKLFILISFILLSGMAFGQEKVVDSLEIKRIESTVNTTLSDSTLQKITIDSITLSNYFGKEQLYNIKVYLKDKEIVRVSIAEVPFRITVKSEPNGLRDFFIKGSLIYINEKYTNCSRMGSCGCIDIENKLYYKEDTLLGTNTNDFCYSSSIATDWLYNTFKEVYAIAQKHADNLNNKK</sequence>
<protein>
    <recommendedName>
        <fullName evidence="4">DUF4468 domain-containing protein</fullName>
    </recommendedName>
</protein>
<dbReference type="Proteomes" id="UP000271937">
    <property type="component" value="Unassembled WGS sequence"/>
</dbReference>
<proteinExistence type="predicted"/>
<comment type="caution">
    <text evidence="2">The sequence shown here is derived from an EMBL/GenBank/DDBJ whole genome shotgun (WGS) entry which is preliminary data.</text>
</comment>
<evidence type="ECO:0000256" key="1">
    <source>
        <dbReference type="SAM" id="SignalP"/>
    </source>
</evidence>
<evidence type="ECO:0008006" key="4">
    <source>
        <dbReference type="Google" id="ProtNLM"/>
    </source>
</evidence>
<name>A0A3P3WCY3_9FLAO</name>
<evidence type="ECO:0000313" key="3">
    <source>
        <dbReference type="Proteomes" id="UP000271937"/>
    </source>
</evidence>
<dbReference type="RefSeq" id="WP_125011941.1">
    <property type="nucleotide sequence ID" value="NZ_RQVR01000004.1"/>
</dbReference>
<accession>A0A3P3WCY3</accession>
<reference evidence="2 3" key="1">
    <citation type="submission" date="2018-11" db="EMBL/GenBank/DDBJ databases">
        <title>Flavobacterium sp. nov., YIM 102600 draft genome.</title>
        <authorList>
            <person name="Li G."/>
            <person name="Jiang Y."/>
        </authorList>
    </citation>
    <scope>NUCLEOTIDE SEQUENCE [LARGE SCALE GENOMIC DNA]</scope>
    <source>
        <strain evidence="2 3">YIM 102600</strain>
    </source>
</reference>
<evidence type="ECO:0000313" key="2">
    <source>
        <dbReference type="EMBL" id="RRJ92900.1"/>
    </source>
</evidence>
<feature type="signal peptide" evidence="1">
    <location>
        <begin position="1"/>
        <end position="20"/>
    </location>
</feature>
<dbReference type="OrthoDB" id="9843077at2"/>
<organism evidence="2 3">
    <name type="scientific">Flavobacterium macacae</name>
    <dbReference type="NCBI Taxonomy" id="2488993"/>
    <lineage>
        <taxon>Bacteria</taxon>
        <taxon>Pseudomonadati</taxon>
        <taxon>Bacteroidota</taxon>
        <taxon>Flavobacteriia</taxon>
        <taxon>Flavobacteriales</taxon>
        <taxon>Flavobacteriaceae</taxon>
        <taxon>Flavobacterium</taxon>
    </lineage>
</organism>
<feature type="chain" id="PRO_5018118332" description="DUF4468 domain-containing protein" evidence="1">
    <location>
        <begin position="21"/>
        <end position="180"/>
    </location>
</feature>
<gene>
    <name evidence="2" type="ORF">EG849_04740</name>
</gene>
<keyword evidence="1" id="KW-0732">Signal</keyword>